<protein>
    <recommendedName>
        <fullName evidence="3">HTH crp-type domain-containing protein</fullName>
    </recommendedName>
</protein>
<accession>A0ABP7GB03</accession>
<keyword evidence="2" id="KW-1185">Reference proteome</keyword>
<comment type="caution">
    <text evidence="1">The sequence shown here is derived from an EMBL/GenBank/DDBJ whole genome shotgun (WGS) entry which is preliminary data.</text>
</comment>
<organism evidence="1 2">
    <name type="scientific">Streptomyces tremellae</name>
    <dbReference type="NCBI Taxonomy" id="1124239"/>
    <lineage>
        <taxon>Bacteria</taxon>
        <taxon>Bacillati</taxon>
        <taxon>Actinomycetota</taxon>
        <taxon>Actinomycetes</taxon>
        <taxon>Kitasatosporales</taxon>
        <taxon>Streptomycetaceae</taxon>
        <taxon>Streptomyces</taxon>
    </lineage>
</organism>
<sequence>MSSSYVPSPPTEAPVAIPRAVLRLLALVDVSTAGRRVLDELLYLSDPEAGTAAISQNEMARELGASKPTVNRGFKELRECGLAWSLEDGLYQLHPLLTGGKVAYPMPIPEIRAAEPERFTEQRRARFAAQMANLAATG</sequence>
<evidence type="ECO:0000313" key="2">
    <source>
        <dbReference type="Proteomes" id="UP001499884"/>
    </source>
</evidence>
<dbReference type="Gene3D" id="1.10.10.10">
    <property type="entry name" value="Winged helix-like DNA-binding domain superfamily/Winged helix DNA-binding domain"/>
    <property type="match status" value="1"/>
</dbReference>
<dbReference type="SUPFAM" id="SSF46785">
    <property type="entry name" value="Winged helix' DNA-binding domain"/>
    <property type="match status" value="1"/>
</dbReference>
<dbReference type="RefSeq" id="WP_345655347.1">
    <property type="nucleotide sequence ID" value="NZ_BAABEP010000089.1"/>
</dbReference>
<dbReference type="EMBL" id="BAABEP010000089">
    <property type="protein sequence ID" value="GAA3760907.1"/>
    <property type="molecule type" value="Genomic_DNA"/>
</dbReference>
<name>A0ABP7GB03_9ACTN</name>
<proteinExistence type="predicted"/>
<evidence type="ECO:0000313" key="1">
    <source>
        <dbReference type="EMBL" id="GAA3760907.1"/>
    </source>
</evidence>
<evidence type="ECO:0008006" key="3">
    <source>
        <dbReference type="Google" id="ProtNLM"/>
    </source>
</evidence>
<reference evidence="2" key="1">
    <citation type="journal article" date="2019" name="Int. J. Syst. Evol. Microbiol.">
        <title>The Global Catalogue of Microorganisms (GCM) 10K type strain sequencing project: providing services to taxonomists for standard genome sequencing and annotation.</title>
        <authorList>
            <consortium name="The Broad Institute Genomics Platform"/>
            <consortium name="The Broad Institute Genome Sequencing Center for Infectious Disease"/>
            <person name="Wu L."/>
            <person name="Ma J."/>
        </authorList>
    </citation>
    <scope>NUCLEOTIDE SEQUENCE [LARGE SCALE GENOMIC DNA]</scope>
    <source>
        <strain evidence="2">JCM 30846</strain>
    </source>
</reference>
<dbReference type="Proteomes" id="UP001499884">
    <property type="component" value="Unassembled WGS sequence"/>
</dbReference>
<gene>
    <name evidence="1" type="ORF">GCM10023082_63820</name>
</gene>
<dbReference type="InterPro" id="IPR036388">
    <property type="entry name" value="WH-like_DNA-bd_sf"/>
</dbReference>
<dbReference type="InterPro" id="IPR036390">
    <property type="entry name" value="WH_DNA-bd_sf"/>
</dbReference>